<evidence type="ECO:0000256" key="4">
    <source>
        <dbReference type="ARBA" id="ARBA00022490"/>
    </source>
</evidence>
<dbReference type="OrthoDB" id="70250at2759"/>
<keyword evidence="5" id="KW-0970">Cilium biogenesis/degradation</keyword>
<dbReference type="GO" id="GO:0005813">
    <property type="term" value="C:centrosome"/>
    <property type="evidence" value="ECO:0007669"/>
    <property type="project" value="UniProtKB-SubCell"/>
</dbReference>
<evidence type="ECO:0000256" key="5">
    <source>
        <dbReference type="ARBA" id="ARBA00022794"/>
    </source>
</evidence>
<evidence type="ECO:0000256" key="6">
    <source>
        <dbReference type="ARBA" id="ARBA00022927"/>
    </source>
</evidence>
<dbReference type="GeneID" id="103176958"/>
<evidence type="ECO:0000256" key="1">
    <source>
        <dbReference type="ARBA" id="ARBA00004120"/>
    </source>
</evidence>
<evidence type="ECO:0000256" key="2">
    <source>
        <dbReference type="ARBA" id="ARBA00004300"/>
    </source>
</evidence>
<dbReference type="EMBL" id="JW867205">
    <property type="protein sequence ID" value="AFO99722.1"/>
    <property type="molecule type" value="mRNA"/>
</dbReference>
<proteinExistence type="evidence at transcript level"/>
<keyword evidence="6" id="KW-0653">Protein transport</keyword>
<keyword evidence="3" id="KW-0813">Transport</keyword>
<dbReference type="KEGG" id="cmk:103176958"/>
<keyword evidence="8" id="KW-0206">Cytoskeleton</keyword>
<name>V9KN88_CALMI</name>
<protein>
    <submittedName>
        <fullName evidence="13">Centrosomal protein of 41 kDa-like protein</fullName>
    </submittedName>
</protein>
<sequence length="375" mass="42259">MSAAWNSIGNQEYLKKRILPNPKYQHVRARINTGCSLSKYMEKLEEMKRNYRYRRDELFKRLKLTTFSQLILQVASVNEQNNGISDEEQRLQDSNSVLSAREPELLSIKGNEEDCFTGRQPKTPILMISDNGSGEKVVSARSTLQSVISGVGEIDLEKENGLKPNNKPRVPTHVEIDKPYPECPYLLLDVRDSDAFKECHIIGAYNYPTAMLSRTMNPYTKEVLQYKNVSGKIILVYDEDERLASQAATVLCERGFENLFMLTGGLKLAAHLFPEGLLTGSIPESCQPITPPPSRRRRSAPPEPPLPAQNKFRFTADDLFKINHYLNDCLLPSETASNCSRLSSRTLSTMSNSRAQSMAGSARSSTGSYLNRPWK</sequence>
<dbReference type="AlphaFoldDB" id="V9KN88"/>
<dbReference type="InterPro" id="IPR051889">
    <property type="entry name" value="CEP41"/>
</dbReference>
<dbReference type="PROSITE" id="PS50206">
    <property type="entry name" value="RHODANESE_3"/>
    <property type="match status" value="1"/>
</dbReference>
<dbReference type="Gene3D" id="3.40.250.10">
    <property type="entry name" value="Rhodanese-like domain"/>
    <property type="match status" value="1"/>
</dbReference>
<feature type="region of interest" description="Disordered" evidence="11">
    <location>
        <begin position="283"/>
        <end position="310"/>
    </location>
</feature>
<dbReference type="GO" id="GO:0036064">
    <property type="term" value="C:ciliary basal body"/>
    <property type="evidence" value="ECO:0007669"/>
    <property type="project" value="TreeGrafter"/>
</dbReference>
<dbReference type="SMART" id="SM00450">
    <property type="entry name" value="RHOD"/>
    <property type="match status" value="1"/>
</dbReference>
<feature type="compositionally biased region" description="Polar residues" evidence="11">
    <location>
        <begin position="354"/>
        <end position="369"/>
    </location>
</feature>
<evidence type="ECO:0000256" key="10">
    <source>
        <dbReference type="ARBA" id="ARBA00038465"/>
    </source>
</evidence>
<keyword evidence="4" id="KW-0963">Cytoplasm</keyword>
<dbReference type="InterPro" id="IPR001763">
    <property type="entry name" value="Rhodanese-like_dom"/>
</dbReference>
<keyword evidence="9" id="KW-0966">Cell projection</keyword>
<dbReference type="CDD" id="cd00158">
    <property type="entry name" value="RHOD"/>
    <property type="match status" value="1"/>
</dbReference>
<dbReference type="InterPro" id="IPR036873">
    <property type="entry name" value="Rhodanese-like_dom_sf"/>
</dbReference>
<dbReference type="PANTHER" id="PTHR44390">
    <property type="entry name" value="CENTROSOMAL PROTEIN OF 41 KDA"/>
    <property type="match status" value="1"/>
</dbReference>
<evidence type="ECO:0000256" key="7">
    <source>
        <dbReference type="ARBA" id="ARBA00023069"/>
    </source>
</evidence>
<dbReference type="RefSeq" id="XP_007889036.2">
    <property type="nucleotide sequence ID" value="XM_007890845.2"/>
</dbReference>
<dbReference type="Pfam" id="PF00581">
    <property type="entry name" value="Rhodanese"/>
    <property type="match status" value="1"/>
</dbReference>
<dbReference type="PANTHER" id="PTHR44390:SF1">
    <property type="entry name" value="CENTROSOMAL PROTEIN OF 41 KDA"/>
    <property type="match status" value="1"/>
</dbReference>
<evidence type="ECO:0000256" key="3">
    <source>
        <dbReference type="ARBA" id="ARBA00022448"/>
    </source>
</evidence>
<evidence type="ECO:0000256" key="9">
    <source>
        <dbReference type="ARBA" id="ARBA00023273"/>
    </source>
</evidence>
<evidence type="ECO:0000313" key="13">
    <source>
        <dbReference type="EMBL" id="AFO99722.1"/>
    </source>
</evidence>
<feature type="region of interest" description="Disordered" evidence="11">
    <location>
        <begin position="348"/>
        <end position="375"/>
    </location>
</feature>
<dbReference type="GO" id="GO:0060271">
    <property type="term" value="P:cilium assembly"/>
    <property type="evidence" value="ECO:0007669"/>
    <property type="project" value="TreeGrafter"/>
</dbReference>
<keyword evidence="7" id="KW-0969">Cilium</keyword>
<evidence type="ECO:0000256" key="8">
    <source>
        <dbReference type="ARBA" id="ARBA00023212"/>
    </source>
</evidence>
<dbReference type="CTD" id="95681"/>
<evidence type="ECO:0000256" key="11">
    <source>
        <dbReference type="SAM" id="MobiDB-lite"/>
    </source>
</evidence>
<comment type="similarity">
    <text evidence="10">Belongs to the CEP41 family.</text>
</comment>
<accession>V9KN88</accession>
<evidence type="ECO:0000259" key="12">
    <source>
        <dbReference type="PROSITE" id="PS50206"/>
    </source>
</evidence>
<dbReference type="SUPFAM" id="SSF52821">
    <property type="entry name" value="Rhodanese/Cell cycle control phosphatase"/>
    <property type="match status" value="1"/>
</dbReference>
<reference evidence="13" key="1">
    <citation type="journal article" date="2014" name="Nature">
        <title>Elephant shark genome provides unique insights into gnathostome evolution.</title>
        <authorList>
            <consortium name="International Elephant Shark Genome Sequencing Consortium"/>
            <person name="Venkatesh B."/>
            <person name="Lee A.P."/>
            <person name="Ravi V."/>
            <person name="Maurya A.K."/>
            <person name="Lian M.M."/>
            <person name="Swann J.B."/>
            <person name="Ohta Y."/>
            <person name="Flajnik M.F."/>
            <person name="Sutoh Y."/>
            <person name="Kasahara M."/>
            <person name="Hoon S."/>
            <person name="Gangu V."/>
            <person name="Roy S.W."/>
            <person name="Irimia M."/>
            <person name="Korzh V."/>
            <person name="Kondrychyn I."/>
            <person name="Lim Z.W."/>
            <person name="Tay B.H."/>
            <person name="Tohari S."/>
            <person name="Kong K.W."/>
            <person name="Ho S."/>
            <person name="Lorente-Galdos B."/>
            <person name="Quilez J."/>
            <person name="Marques-Bonet T."/>
            <person name="Raney B.J."/>
            <person name="Ingham P.W."/>
            <person name="Tay A."/>
            <person name="Hillier L.W."/>
            <person name="Minx P."/>
            <person name="Boehm T."/>
            <person name="Wilson R.K."/>
            <person name="Brenner S."/>
            <person name="Warren W.C."/>
        </authorList>
    </citation>
    <scope>NUCLEOTIDE SEQUENCE</scope>
    <source>
        <tissue evidence="13">Brain</tissue>
    </source>
</reference>
<comment type="subcellular location">
    <subcellularLocation>
        <location evidence="1">Cytoplasm</location>
        <location evidence="1">Cytoskeleton</location>
        <location evidence="1">Cilium basal body</location>
    </subcellularLocation>
    <subcellularLocation>
        <location evidence="2">Cytoplasm</location>
        <location evidence="2">Cytoskeleton</location>
        <location evidence="2">Microtubule organizing center</location>
        <location evidence="2">Centrosome</location>
    </subcellularLocation>
</comment>
<feature type="domain" description="Rhodanese" evidence="12">
    <location>
        <begin position="181"/>
        <end position="277"/>
    </location>
</feature>
<dbReference type="GO" id="GO:0015031">
    <property type="term" value="P:protein transport"/>
    <property type="evidence" value="ECO:0007669"/>
    <property type="project" value="UniProtKB-KW"/>
</dbReference>
<organism evidence="13">
    <name type="scientific">Callorhinchus milii</name>
    <name type="common">Ghost shark</name>
    <dbReference type="NCBI Taxonomy" id="7868"/>
    <lineage>
        <taxon>Eukaryota</taxon>
        <taxon>Metazoa</taxon>
        <taxon>Chordata</taxon>
        <taxon>Craniata</taxon>
        <taxon>Vertebrata</taxon>
        <taxon>Chondrichthyes</taxon>
        <taxon>Holocephali</taxon>
        <taxon>Chimaeriformes</taxon>
        <taxon>Callorhinchidae</taxon>
        <taxon>Callorhinchus</taxon>
    </lineage>
</organism>